<reference evidence="2" key="1">
    <citation type="submission" date="2021-05" db="EMBL/GenBank/DDBJ databases">
        <authorList>
            <person name="Pietrasiak N."/>
            <person name="Ward R."/>
            <person name="Stajich J.E."/>
            <person name="Kurbessoian T."/>
        </authorList>
    </citation>
    <scope>NUCLEOTIDE SEQUENCE</scope>
    <source>
        <strain evidence="2">HA4357-MV3</strain>
    </source>
</reference>
<keyword evidence="1" id="KW-0812">Transmembrane</keyword>
<feature type="transmembrane region" description="Helical" evidence="1">
    <location>
        <begin position="85"/>
        <end position="105"/>
    </location>
</feature>
<evidence type="ECO:0000256" key="1">
    <source>
        <dbReference type="SAM" id="Phobius"/>
    </source>
</evidence>
<evidence type="ECO:0000313" key="3">
    <source>
        <dbReference type="Proteomes" id="UP000813215"/>
    </source>
</evidence>
<comment type="caution">
    <text evidence="2">The sequence shown here is derived from an EMBL/GenBank/DDBJ whole genome shotgun (WGS) entry which is preliminary data.</text>
</comment>
<sequence length="108" mass="12321">MSRRNEFSYVIGGIFLVLGMHIIATLILSILAYIELRLASQYNIRFFQIIFIFYFFGIGITQVVYIIPVLLRLKRQEKFASMKGVIIGAIITALLNGGCWIWVISLTS</sequence>
<protein>
    <submittedName>
        <fullName evidence="2">Uncharacterized protein</fullName>
    </submittedName>
</protein>
<feature type="transmembrane region" description="Helical" evidence="1">
    <location>
        <begin position="46"/>
        <end position="73"/>
    </location>
</feature>
<gene>
    <name evidence="2" type="ORF">KME28_20315</name>
</gene>
<keyword evidence="1" id="KW-1133">Transmembrane helix</keyword>
<dbReference type="Proteomes" id="UP000813215">
    <property type="component" value="Unassembled WGS sequence"/>
</dbReference>
<dbReference type="EMBL" id="JAHHHW010000119">
    <property type="protein sequence ID" value="MBW4433988.1"/>
    <property type="molecule type" value="Genomic_DNA"/>
</dbReference>
<dbReference type="AlphaFoldDB" id="A0A9E3HAW3"/>
<feature type="transmembrane region" description="Helical" evidence="1">
    <location>
        <begin position="7"/>
        <end position="34"/>
    </location>
</feature>
<organism evidence="2 3">
    <name type="scientific">Pelatocladus maniniholoensis HA4357-MV3</name>
    <dbReference type="NCBI Taxonomy" id="1117104"/>
    <lineage>
        <taxon>Bacteria</taxon>
        <taxon>Bacillati</taxon>
        <taxon>Cyanobacteriota</taxon>
        <taxon>Cyanophyceae</taxon>
        <taxon>Nostocales</taxon>
        <taxon>Nostocaceae</taxon>
        <taxon>Pelatocladus</taxon>
    </lineage>
</organism>
<evidence type="ECO:0000313" key="2">
    <source>
        <dbReference type="EMBL" id="MBW4433988.1"/>
    </source>
</evidence>
<reference evidence="2" key="2">
    <citation type="journal article" date="2022" name="Microbiol. Resour. Announc.">
        <title>Metagenome Sequencing to Explore Phylogenomics of Terrestrial Cyanobacteria.</title>
        <authorList>
            <person name="Ward R.D."/>
            <person name="Stajich J.E."/>
            <person name="Johansen J.R."/>
            <person name="Huntemann M."/>
            <person name="Clum A."/>
            <person name="Foster B."/>
            <person name="Foster B."/>
            <person name="Roux S."/>
            <person name="Palaniappan K."/>
            <person name="Varghese N."/>
            <person name="Mukherjee S."/>
            <person name="Reddy T.B.K."/>
            <person name="Daum C."/>
            <person name="Copeland A."/>
            <person name="Chen I.A."/>
            <person name="Ivanova N.N."/>
            <person name="Kyrpides N.C."/>
            <person name="Shapiro N."/>
            <person name="Eloe-Fadrosh E.A."/>
            <person name="Pietrasiak N."/>
        </authorList>
    </citation>
    <scope>NUCLEOTIDE SEQUENCE</scope>
    <source>
        <strain evidence="2">HA4357-MV3</strain>
    </source>
</reference>
<accession>A0A9E3HAW3</accession>
<proteinExistence type="predicted"/>
<keyword evidence="1" id="KW-0472">Membrane</keyword>
<name>A0A9E3HAW3_9NOST</name>